<proteinExistence type="predicted"/>
<gene>
    <name evidence="2" type="ORF">HA335_00820</name>
</gene>
<comment type="caution">
    <text evidence="2">The sequence shown here is derived from an EMBL/GenBank/DDBJ whole genome shotgun (WGS) entry which is preliminary data.</text>
</comment>
<name>A0A832STA1_9EURY</name>
<evidence type="ECO:0000313" key="3">
    <source>
        <dbReference type="Proteomes" id="UP000645676"/>
    </source>
</evidence>
<dbReference type="AlphaFoldDB" id="A0A832STA1"/>
<evidence type="ECO:0000256" key="1">
    <source>
        <dbReference type="SAM" id="MobiDB-lite"/>
    </source>
</evidence>
<dbReference type="Proteomes" id="UP000645676">
    <property type="component" value="Unassembled WGS sequence"/>
</dbReference>
<feature type="region of interest" description="Disordered" evidence="1">
    <location>
        <begin position="306"/>
        <end position="349"/>
    </location>
</feature>
<evidence type="ECO:0000313" key="2">
    <source>
        <dbReference type="EMBL" id="HII59115.1"/>
    </source>
</evidence>
<sequence length="486" mass="55817">MGTMRSVYLIIIIILFFAFISLSFGEIYEYRGVVFYPNGSQTVDVSKLHIDYENPDAFSIYISYRNSSFYLPYSKNITLNLPPKKFNISITISASRISRDEWRVYYKIINNYPYSILFNISFPGGFNIKNASVLVPAKSYKIITLSKIQNSNILYFGDSNISFEVPAKLMIRYSLPIPFSIIKSNKILSNGSIEWTAIYIIKNDKNVSLNVNASYWAVVNNTKIDFGNYSYIIEPNENVSQSFNITSDYVPIFYLKFYAWRDVYETIKIKPAIKVDNSYIIGIGKVEGLSFNIPYYNYMEREIKKKKEEKENEESSKTINQMQRHKKEEKSQTQETKKPSKNEMNKQEKERKYPLIIEEKFKKVAAAIATVTTTSITAMLIPPIFRRRSYIVDKGIFSIKDLELLSGTVYVPEGCKLGNILPGGITIIKLTDVEKDLARDLHEIYDIPLNSAKAIILGVKYGGRVFLSDKKAYDVAVEIGLEAYLF</sequence>
<dbReference type="EMBL" id="DUJR01000004">
    <property type="protein sequence ID" value="HII59115.1"/>
    <property type="molecule type" value="Genomic_DNA"/>
</dbReference>
<accession>A0A832STA1</accession>
<feature type="compositionally biased region" description="Basic and acidic residues" evidence="1">
    <location>
        <begin position="306"/>
        <end position="316"/>
    </location>
</feature>
<dbReference type="OMA" id="IPPIFRR"/>
<protein>
    <submittedName>
        <fullName evidence="2">Uncharacterized protein</fullName>
    </submittedName>
</protein>
<organism evidence="2 3">
    <name type="scientific">Methanocaldococcus jannaschii</name>
    <dbReference type="NCBI Taxonomy" id="2190"/>
    <lineage>
        <taxon>Archaea</taxon>
        <taxon>Methanobacteriati</taxon>
        <taxon>Methanobacteriota</taxon>
        <taxon>Methanomada group</taxon>
        <taxon>Methanococci</taxon>
        <taxon>Methanococcales</taxon>
        <taxon>Methanocaldococcaceae</taxon>
        <taxon>Methanocaldococcus</taxon>
    </lineage>
</organism>
<reference evidence="2" key="1">
    <citation type="journal article" date="2020" name="bioRxiv">
        <title>A rank-normalized archaeal taxonomy based on genome phylogeny resolves widespread incomplete and uneven classifications.</title>
        <authorList>
            <person name="Rinke C."/>
            <person name="Chuvochina M."/>
            <person name="Mussig A.J."/>
            <person name="Chaumeil P.-A."/>
            <person name="Waite D.W."/>
            <person name="Whitman W.B."/>
            <person name="Parks D.H."/>
            <person name="Hugenholtz P."/>
        </authorList>
    </citation>
    <scope>NUCLEOTIDE SEQUENCE</scope>
    <source>
        <strain evidence="2">UBA8849</strain>
    </source>
</reference>
<feature type="compositionally biased region" description="Basic and acidic residues" evidence="1">
    <location>
        <begin position="326"/>
        <end position="349"/>
    </location>
</feature>